<sequence length="226" mass="26288">MTTEEISNRSFSELRRYVGIMWRIHQEEFDLLSSRKEKKLYLDNKIQECGSRISILESGKDLALYSGEPAPSEQKIAVYRIFLSAMKNSNFRLNIAYSDVVAEIKYLQGIEPVPSNSMTENKNNILKKSFNKVYKNINISGKRKPHTAFAEHAKIELNLKRGEAWRKLGQLADQSKGENQLKLPYWGLIYLKRDKEKNKLRYKNTKFDGPKDGELITMKSFQSAWQ</sequence>
<dbReference type="AlphaFoldDB" id="A0A382Z3N7"/>
<proteinExistence type="predicted"/>
<reference evidence="1" key="1">
    <citation type="submission" date="2018-05" db="EMBL/GenBank/DDBJ databases">
        <authorList>
            <person name="Lanie J.A."/>
            <person name="Ng W.-L."/>
            <person name="Kazmierczak K.M."/>
            <person name="Andrzejewski T.M."/>
            <person name="Davidsen T.M."/>
            <person name="Wayne K.J."/>
            <person name="Tettelin H."/>
            <person name="Glass J.I."/>
            <person name="Rusch D."/>
            <person name="Podicherti R."/>
            <person name="Tsui H.-C.T."/>
            <person name="Winkler M.E."/>
        </authorList>
    </citation>
    <scope>NUCLEOTIDE SEQUENCE</scope>
</reference>
<feature type="non-terminal residue" evidence="1">
    <location>
        <position position="226"/>
    </location>
</feature>
<organism evidence="1">
    <name type="scientific">marine metagenome</name>
    <dbReference type="NCBI Taxonomy" id="408172"/>
    <lineage>
        <taxon>unclassified sequences</taxon>
        <taxon>metagenomes</taxon>
        <taxon>ecological metagenomes</taxon>
    </lineage>
</organism>
<protein>
    <submittedName>
        <fullName evidence="1">Uncharacterized protein</fullName>
    </submittedName>
</protein>
<accession>A0A382Z3N7</accession>
<name>A0A382Z3N7_9ZZZZ</name>
<evidence type="ECO:0000313" key="1">
    <source>
        <dbReference type="EMBL" id="SVD90122.1"/>
    </source>
</evidence>
<gene>
    <name evidence="1" type="ORF">METZ01_LOCUS442976</name>
</gene>
<dbReference type="EMBL" id="UINC01180764">
    <property type="protein sequence ID" value="SVD90122.1"/>
    <property type="molecule type" value="Genomic_DNA"/>
</dbReference>